<dbReference type="Gene3D" id="3.60.15.10">
    <property type="entry name" value="Ribonuclease Z/Hydroxyacylglutathione hydrolase-like"/>
    <property type="match status" value="1"/>
</dbReference>
<sequence>MDIYFCSLASGSKGNCHYISDGESFLLVDAGLNGKKVDNKLCELGVDPRKLSGIIISHEHRDHVSGAGVLSRKYDIPIYANRGTWEGMMPIISKVDKNNIKIFKTDRTFKIGNFIIHPYSISHDANDPVGFSIENQGVKISITTDLGCINQVILEKVKGSNLVVLESNHDVDMLKVGKYPYFLKRRILSDEGHLSNEAAGDAILQLIKQNVNSFLLAHLSKENNFPELALQTVRNIMEENDIRVGKDVFIDIIDGEKGSTLYTFATGL</sequence>
<dbReference type="AlphaFoldDB" id="A0A4R2TIU7"/>
<dbReference type="SMART" id="SM00849">
    <property type="entry name" value="Lactamase_B"/>
    <property type="match status" value="1"/>
</dbReference>
<dbReference type="InterPro" id="IPR052533">
    <property type="entry name" value="WalJ/YycJ-like"/>
</dbReference>
<proteinExistence type="predicted"/>
<protein>
    <submittedName>
        <fullName evidence="2">Phosphoribosyl 1,2-cyclic phosphodiesterase</fullName>
    </submittedName>
</protein>
<dbReference type="OrthoDB" id="9781189at2"/>
<dbReference type="InterPro" id="IPR036866">
    <property type="entry name" value="RibonucZ/Hydroxyglut_hydro"/>
</dbReference>
<gene>
    <name evidence="2" type="ORF">EDD79_101752</name>
</gene>
<feature type="domain" description="Metallo-beta-lactamase" evidence="1">
    <location>
        <begin position="13"/>
        <end position="191"/>
    </location>
</feature>
<dbReference type="EMBL" id="SLYC01000017">
    <property type="protein sequence ID" value="TCQ02277.1"/>
    <property type="molecule type" value="Genomic_DNA"/>
</dbReference>
<dbReference type="InterPro" id="IPR001279">
    <property type="entry name" value="Metallo-B-lactamas"/>
</dbReference>
<dbReference type="Pfam" id="PF12706">
    <property type="entry name" value="Lactamase_B_2"/>
    <property type="match status" value="1"/>
</dbReference>
<accession>A0A4R2TIU7</accession>
<evidence type="ECO:0000313" key="2">
    <source>
        <dbReference type="EMBL" id="TCQ02277.1"/>
    </source>
</evidence>
<name>A0A4R2TIU7_9FIRM</name>
<keyword evidence="3" id="KW-1185">Reference proteome</keyword>
<dbReference type="Proteomes" id="UP000295504">
    <property type="component" value="Unassembled WGS sequence"/>
</dbReference>
<organism evidence="2 3">
    <name type="scientific">Serpentinicella alkaliphila</name>
    <dbReference type="NCBI Taxonomy" id="1734049"/>
    <lineage>
        <taxon>Bacteria</taxon>
        <taxon>Bacillati</taxon>
        <taxon>Bacillota</taxon>
        <taxon>Clostridia</taxon>
        <taxon>Peptostreptococcales</taxon>
        <taxon>Natronincolaceae</taxon>
        <taxon>Serpentinicella</taxon>
    </lineage>
</organism>
<dbReference type="RefSeq" id="WP_132848518.1">
    <property type="nucleotide sequence ID" value="NZ_CP058648.1"/>
</dbReference>
<dbReference type="PANTHER" id="PTHR47619">
    <property type="entry name" value="METALLO-HYDROLASE YYCJ-RELATED"/>
    <property type="match status" value="1"/>
</dbReference>
<dbReference type="PANTHER" id="PTHR47619:SF1">
    <property type="entry name" value="EXODEOXYRIBONUCLEASE WALJ"/>
    <property type="match status" value="1"/>
</dbReference>
<comment type="caution">
    <text evidence="2">The sequence shown here is derived from an EMBL/GenBank/DDBJ whole genome shotgun (WGS) entry which is preliminary data.</text>
</comment>
<reference evidence="2 3" key="1">
    <citation type="submission" date="2019-03" db="EMBL/GenBank/DDBJ databases">
        <title>Genomic Encyclopedia of Type Strains, Phase IV (KMG-IV): sequencing the most valuable type-strain genomes for metagenomic binning, comparative biology and taxonomic classification.</title>
        <authorList>
            <person name="Goeker M."/>
        </authorList>
    </citation>
    <scope>NUCLEOTIDE SEQUENCE [LARGE SCALE GENOMIC DNA]</scope>
    <source>
        <strain evidence="2 3">DSM 100013</strain>
    </source>
</reference>
<evidence type="ECO:0000259" key="1">
    <source>
        <dbReference type="SMART" id="SM00849"/>
    </source>
</evidence>
<dbReference type="SUPFAM" id="SSF56281">
    <property type="entry name" value="Metallo-hydrolase/oxidoreductase"/>
    <property type="match status" value="1"/>
</dbReference>
<evidence type="ECO:0000313" key="3">
    <source>
        <dbReference type="Proteomes" id="UP000295504"/>
    </source>
</evidence>